<keyword evidence="4" id="KW-1185">Reference proteome</keyword>
<dbReference type="SUPFAM" id="SSF53474">
    <property type="entry name" value="alpha/beta-Hydrolases"/>
    <property type="match status" value="1"/>
</dbReference>
<dbReference type="PANTHER" id="PTHR48081:SF13">
    <property type="entry name" value="ALPHA_BETA HYDROLASE"/>
    <property type="match status" value="1"/>
</dbReference>
<organism evidence="3 4">
    <name type="scientific">Thioclava kandeliae</name>
    <dbReference type="NCBI Taxonomy" id="3070818"/>
    <lineage>
        <taxon>Bacteria</taxon>
        <taxon>Pseudomonadati</taxon>
        <taxon>Pseudomonadota</taxon>
        <taxon>Alphaproteobacteria</taxon>
        <taxon>Rhodobacterales</taxon>
        <taxon>Paracoccaceae</taxon>
        <taxon>Thioclava</taxon>
    </lineage>
</organism>
<dbReference type="InterPro" id="IPR029058">
    <property type="entry name" value="AB_hydrolase_fold"/>
</dbReference>
<reference evidence="3 4" key="1">
    <citation type="submission" date="2024-06" db="EMBL/GenBank/DDBJ databases">
        <title>Thioclava kandeliae sp. nov. from a rhizosphere soil sample of Kandelia candel in a mangrove.</title>
        <authorList>
            <person name="Mu T."/>
        </authorList>
    </citation>
    <scope>NUCLEOTIDE SEQUENCE [LARGE SCALE GENOMIC DNA]</scope>
    <source>
        <strain evidence="3 4">CPCC 100088</strain>
    </source>
</reference>
<dbReference type="EMBL" id="JAYWLC010000003">
    <property type="protein sequence ID" value="MER5171340.1"/>
    <property type="molecule type" value="Genomic_DNA"/>
</dbReference>
<evidence type="ECO:0000313" key="3">
    <source>
        <dbReference type="EMBL" id="MER5171340.1"/>
    </source>
</evidence>
<dbReference type="RefSeq" id="WP_350935603.1">
    <property type="nucleotide sequence ID" value="NZ_JAYWLC010000003.1"/>
</dbReference>
<keyword evidence="1 3" id="KW-0378">Hydrolase</keyword>
<sequence>MDLHGYTRGAEVIKVAGDSPKIEMTSGIHYAQIKHARGFRQLRMSVIREAEARNRPAILYFPGGGFTSADHDKYLQMRMALAQAGFVVAAAEYRTVPDVFPAQAEDAKAAIRFLRAHAETFGIDPSRIGVMGDSAGGYMAQLAATVTGAEYERGDYLDQPSDVQAAVTLYGISDLSDIGAGLPREAAASHASPAVTEALIVNGPAFGPSLGATVQDTPEKTRAASPIGHVGPHSPPFLILHGSADRLVSPEQSAKLYRALGSHGIAARYFLVEGAGHGDSPWYQPDIIARVTRFFCETLRRGD</sequence>
<dbReference type="InterPro" id="IPR050300">
    <property type="entry name" value="GDXG_lipolytic_enzyme"/>
</dbReference>
<evidence type="ECO:0000313" key="4">
    <source>
        <dbReference type="Proteomes" id="UP001438953"/>
    </source>
</evidence>
<name>A0ABV1SEL3_9RHOB</name>
<dbReference type="Pfam" id="PF20434">
    <property type="entry name" value="BD-FAE"/>
    <property type="match status" value="1"/>
</dbReference>
<protein>
    <submittedName>
        <fullName evidence="3">Alpha/beta hydrolase</fullName>
    </submittedName>
</protein>
<dbReference type="InterPro" id="IPR049492">
    <property type="entry name" value="BD-FAE-like_dom"/>
</dbReference>
<comment type="caution">
    <text evidence="3">The sequence shown here is derived from an EMBL/GenBank/DDBJ whole genome shotgun (WGS) entry which is preliminary data.</text>
</comment>
<dbReference type="Gene3D" id="3.40.50.1820">
    <property type="entry name" value="alpha/beta hydrolase"/>
    <property type="match status" value="1"/>
</dbReference>
<evidence type="ECO:0000259" key="2">
    <source>
        <dbReference type="Pfam" id="PF20434"/>
    </source>
</evidence>
<dbReference type="PANTHER" id="PTHR48081">
    <property type="entry name" value="AB HYDROLASE SUPERFAMILY PROTEIN C4A8.06C"/>
    <property type="match status" value="1"/>
</dbReference>
<dbReference type="GO" id="GO:0016787">
    <property type="term" value="F:hydrolase activity"/>
    <property type="evidence" value="ECO:0007669"/>
    <property type="project" value="UniProtKB-KW"/>
</dbReference>
<proteinExistence type="predicted"/>
<dbReference type="Proteomes" id="UP001438953">
    <property type="component" value="Unassembled WGS sequence"/>
</dbReference>
<feature type="domain" description="BD-FAE-like" evidence="2">
    <location>
        <begin position="50"/>
        <end position="260"/>
    </location>
</feature>
<evidence type="ECO:0000256" key="1">
    <source>
        <dbReference type="ARBA" id="ARBA00022801"/>
    </source>
</evidence>
<gene>
    <name evidence="3" type="ORF">VSX56_06065</name>
</gene>
<accession>A0ABV1SEL3</accession>